<dbReference type="InterPro" id="IPR005240">
    <property type="entry name" value="DUF389"/>
</dbReference>
<keyword evidence="3" id="KW-1185">Reference proteome</keyword>
<accession>A0A1H9QYI8</accession>
<proteinExistence type="predicted"/>
<feature type="transmembrane region" description="Helical" evidence="1">
    <location>
        <begin position="117"/>
        <end position="135"/>
    </location>
</feature>
<keyword evidence="1" id="KW-0812">Transmembrane</keyword>
<feature type="transmembrane region" description="Helical" evidence="1">
    <location>
        <begin position="141"/>
        <end position="161"/>
    </location>
</feature>
<dbReference type="AlphaFoldDB" id="A0A1H9QYI8"/>
<protein>
    <submittedName>
        <fullName evidence="2">Uncharacterized hydrophobic domain-containing protein</fullName>
    </submittedName>
</protein>
<name>A0A1H9QYI8_9ACTN</name>
<dbReference type="Proteomes" id="UP000182841">
    <property type="component" value="Unassembled WGS sequence"/>
</dbReference>
<evidence type="ECO:0000313" key="2">
    <source>
        <dbReference type="EMBL" id="SER65544.1"/>
    </source>
</evidence>
<evidence type="ECO:0000313" key="3">
    <source>
        <dbReference type="Proteomes" id="UP000182841"/>
    </source>
</evidence>
<feature type="transmembrane region" description="Helical" evidence="1">
    <location>
        <begin position="243"/>
        <end position="265"/>
    </location>
</feature>
<dbReference type="PANTHER" id="PTHR20992">
    <property type="entry name" value="AT15442P-RELATED"/>
    <property type="match status" value="1"/>
</dbReference>
<reference evidence="3" key="1">
    <citation type="submission" date="2016-10" db="EMBL/GenBank/DDBJ databases">
        <authorList>
            <person name="Varghese N."/>
            <person name="Submissions S."/>
        </authorList>
    </citation>
    <scope>NUCLEOTIDE SEQUENCE [LARGE SCALE GENOMIC DNA]</scope>
    <source>
        <strain evidence="3">CGMCC 4.6825</strain>
    </source>
</reference>
<keyword evidence="1" id="KW-1133">Transmembrane helix</keyword>
<keyword evidence="1" id="KW-0472">Membrane</keyword>
<organism evidence="2 3">
    <name type="scientific">Streptomyces qinglanensis</name>
    <dbReference type="NCBI Taxonomy" id="943816"/>
    <lineage>
        <taxon>Bacteria</taxon>
        <taxon>Bacillati</taxon>
        <taxon>Actinomycetota</taxon>
        <taxon>Actinomycetes</taxon>
        <taxon>Kitasatosporales</taxon>
        <taxon>Streptomycetaceae</taxon>
        <taxon>Streptomyces</taxon>
    </lineage>
</organism>
<dbReference type="OrthoDB" id="8061853at2"/>
<dbReference type="PANTHER" id="PTHR20992:SF9">
    <property type="entry name" value="AT15442P-RELATED"/>
    <property type="match status" value="1"/>
</dbReference>
<dbReference type="Pfam" id="PF04087">
    <property type="entry name" value="DUF389"/>
    <property type="match status" value="1"/>
</dbReference>
<evidence type="ECO:0000256" key="1">
    <source>
        <dbReference type="SAM" id="Phobius"/>
    </source>
</evidence>
<feature type="transmembrane region" description="Helical" evidence="1">
    <location>
        <begin position="277"/>
        <end position="296"/>
    </location>
</feature>
<feature type="transmembrane region" description="Helical" evidence="1">
    <location>
        <begin position="173"/>
        <end position="193"/>
    </location>
</feature>
<dbReference type="EMBL" id="FOGO01000003">
    <property type="protein sequence ID" value="SER65544.1"/>
    <property type="molecule type" value="Genomic_DNA"/>
</dbReference>
<gene>
    <name evidence="2" type="ORF">SAMN05421870_103199</name>
</gene>
<feature type="transmembrane region" description="Helical" evidence="1">
    <location>
        <begin position="213"/>
        <end position="236"/>
    </location>
</feature>
<dbReference type="RefSeq" id="WP_074999468.1">
    <property type="nucleotide sequence ID" value="NZ_FOGO01000003.1"/>
</dbReference>
<sequence>MMRIRVLCESRDSEAVVALLGAEPGVAHLTVAGGVGKQPAGDLIEAAIAREVVERVLRRLTEHGVHHRGEIALEQIDMMVSDTAEAAEQAAPGAGAEAVIWDELIDTTGEESQLNPVFLAFLTIACLLATVGVLTDSAITIVGAMVVSPDFGPLAALAVALAVRRRGLAVRAALALGVGFPLAMLVTAAFAWLGRAAGLFGPADLTGLHEVSFIYHVGPYSVVVALLAGVAGVLALTSAKPGALVGVFISVTTVPAAGFAVLAAVTEDWRRCGGSVLQLLVNLVGVSVAGGLTLLVRRGRVPGPGRPPREHRPSRR</sequence>